<dbReference type="EMBL" id="BNAR01000020">
    <property type="protein sequence ID" value="GHH58645.1"/>
    <property type="molecule type" value="Genomic_DNA"/>
</dbReference>
<dbReference type="InterPro" id="IPR024344">
    <property type="entry name" value="MDMPI_metal-binding"/>
</dbReference>
<organism evidence="2 3">
    <name type="scientific">Lentzea cavernae</name>
    <dbReference type="NCBI Taxonomy" id="2020703"/>
    <lineage>
        <taxon>Bacteria</taxon>
        <taxon>Bacillati</taxon>
        <taxon>Actinomycetota</taxon>
        <taxon>Actinomycetes</taxon>
        <taxon>Pseudonocardiales</taxon>
        <taxon>Pseudonocardiaceae</taxon>
        <taxon>Lentzea</taxon>
    </lineage>
</organism>
<dbReference type="Pfam" id="PF11716">
    <property type="entry name" value="MDMPI_N"/>
    <property type="match status" value="1"/>
</dbReference>
<accession>A0ABQ3MTG7</accession>
<dbReference type="Proteomes" id="UP000605568">
    <property type="component" value="Unassembled WGS sequence"/>
</dbReference>
<feature type="domain" description="Mycothiol-dependent maleylpyruvate isomerase metal-binding" evidence="1">
    <location>
        <begin position="26"/>
        <end position="156"/>
    </location>
</feature>
<proteinExistence type="predicted"/>
<sequence length="222" mass="25419">MIDDQDVHARHRNRWEELGVFEEIYREARQRVVGLTMGLSAEEFARTVPACPEWTVHQVVAHLSGQSSDLVTGRMEGAPSDEWTARHVAEREGVPVQDLLEQWNSFGDKISEMPRIPYQLALDAITHEADLRAALGRDRLPDTVWQPTLVWMTPRRLTGVTVKTELGDLGDGPITLEVEGYELWRAFFGRRSRRQMESWNWSDPSPVGKIPFFPARETDLVE</sequence>
<evidence type="ECO:0000313" key="2">
    <source>
        <dbReference type="EMBL" id="GHH58645.1"/>
    </source>
</evidence>
<protein>
    <recommendedName>
        <fullName evidence="1">Mycothiol-dependent maleylpyruvate isomerase metal-binding domain-containing protein</fullName>
    </recommendedName>
</protein>
<gene>
    <name evidence="2" type="ORF">GCM10017774_80340</name>
</gene>
<reference evidence="3" key="1">
    <citation type="journal article" date="2019" name="Int. J. Syst. Evol. Microbiol.">
        <title>The Global Catalogue of Microorganisms (GCM) 10K type strain sequencing project: providing services to taxonomists for standard genome sequencing and annotation.</title>
        <authorList>
            <consortium name="The Broad Institute Genomics Platform"/>
            <consortium name="The Broad Institute Genome Sequencing Center for Infectious Disease"/>
            <person name="Wu L."/>
            <person name="Ma J."/>
        </authorList>
    </citation>
    <scope>NUCLEOTIDE SEQUENCE [LARGE SCALE GENOMIC DNA]</scope>
    <source>
        <strain evidence="3">CGMCC 4.7367</strain>
    </source>
</reference>
<evidence type="ECO:0000259" key="1">
    <source>
        <dbReference type="Pfam" id="PF11716"/>
    </source>
</evidence>
<dbReference type="SUPFAM" id="SSF109854">
    <property type="entry name" value="DinB/YfiT-like putative metalloenzymes"/>
    <property type="match status" value="1"/>
</dbReference>
<evidence type="ECO:0000313" key="3">
    <source>
        <dbReference type="Proteomes" id="UP000605568"/>
    </source>
</evidence>
<dbReference type="InterPro" id="IPR034660">
    <property type="entry name" value="DinB/YfiT-like"/>
</dbReference>
<dbReference type="Gene3D" id="1.20.120.450">
    <property type="entry name" value="dinb family like domain"/>
    <property type="match status" value="1"/>
</dbReference>
<comment type="caution">
    <text evidence="2">The sequence shown here is derived from an EMBL/GenBank/DDBJ whole genome shotgun (WGS) entry which is preliminary data.</text>
</comment>
<name>A0ABQ3MTG7_9PSEU</name>
<keyword evidence="3" id="KW-1185">Reference proteome</keyword>